<evidence type="ECO:0000256" key="6">
    <source>
        <dbReference type="PROSITE-ProRule" id="PRU00169"/>
    </source>
</evidence>
<dbReference type="PANTHER" id="PTHR48111:SF3">
    <property type="entry name" value="TRANSCRIPTIONAL REGULATORY PROTEIN BTSR"/>
    <property type="match status" value="1"/>
</dbReference>
<accession>A0A1E5DYD7</accession>
<dbReference type="Gene3D" id="2.40.50.1020">
    <property type="entry name" value="LytTr DNA-binding domain"/>
    <property type="match status" value="1"/>
</dbReference>
<evidence type="ECO:0000259" key="8">
    <source>
        <dbReference type="PROSITE" id="PS50930"/>
    </source>
</evidence>
<dbReference type="GO" id="GO:0000156">
    <property type="term" value="F:phosphorelay response regulator activity"/>
    <property type="evidence" value="ECO:0007669"/>
    <property type="project" value="TreeGrafter"/>
</dbReference>
<dbReference type="GO" id="GO:0006355">
    <property type="term" value="P:regulation of DNA-templated transcription"/>
    <property type="evidence" value="ECO:0007669"/>
    <property type="project" value="TreeGrafter"/>
</dbReference>
<dbReference type="EMBL" id="AJYK02000115">
    <property type="protein sequence ID" value="OEF22573.1"/>
    <property type="molecule type" value="Genomic_DNA"/>
</dbReference>
<dbReference type="PANTHER" id="PTHR48111">
    <property type="entry name" value="REGULATOR OF RPOS"/>
    <property type="match status" value="1"/>
</dbReference>
<proteinExistence type="predicted"/>
<dbReference type="GO" id="GO:0005829">
    <property type="term" value="C:cytosol"/>
    <property type="evidence" value="ECO:0007669"/>
    <property type="project" value="TreeGrafter"/>
</dbReference>
<name>A0A1E5DYD7_9VIBR</name>
<keyword evidence="4" id="KW-0238">DNA-binding</keyword>
<reference evidence="9 10" key="1">
    <citation type="journal article" date="2012" name="Science">
        <title>Ecological populations of bacteria act as socially cohesive units of antibiotic production and resistance.</title>
        <authorList>
            <person name="Cordero O.X."/>
            <person name="Wildschutte H."/>
            <person name="Kirkup B."/>
            <person name="Proehl S."/>
            <person name="Ngo L."/>
            <person name="Hussain F."/>
            <person name="Le Roux F."/>
            <person name="Mincer T."/>
            <person name="Polz M.F."/>
        </authorList>
    </citation>
    <scope>NUCLEOTIDE SEQUENCE [LARGE SCALE GENOMIC DNA]</scope>
    <source>
        <strain evidence="9 10">1S-45</strain>
    </source>
</reference>
<sequence>MLTAIVIDDELFAREELTELLQETGLVEVVGRASNAIEGLKQINTLKPEAVFVDIHMPQVSGIELLGMLDPDTMPHVIFVTAYDQYAIQAFEDNAFDYLLKPVDPKRLNKSIQRLLKAKQNQEAVYTQTQIEALTPKQLQQVPCMGHNRIMIIPLNDIESAFSDLSGVHIQTAHQTATSQLTLKTLEEKTELLRCHRQYLINTKAIKEIKLLENGLGEVITHSGNVVPISRRYLKPLKEELGIV</sequence>
<dbReference type="Pfam" id="PF00072">
    <property type="entry name" value="Response_reg"/>
    <property type="match status" value="1"/>
</dbReference>
<keyword evidence="2" id="KW-0902">Two-component regulatory system</keyword>
<evidence type="ECO:0000313" key="9">
    <source>
        <dbReference type="EMBL" id="OEF22573.1"/>
    </source>
</evidence>
<dbReference type="STRING" id="1188252.A1QC_13625"/>
<dbReference type="PROSITE" id="PS50110">
    <property type="entry name" value="RESPONSE_REGULATORY"/>
    <property type="match status" value="1"/>
</dbReference>
<keyword evidence="5" id="KW-0804">Transcription</keyword>
<evidence type="ECO:0000256" key="3">
    <source>
        <dbReference type="ARBA" id="ARBA00023015"/>
    </source>
</evidence>
<gene>
    <name evidence="9" type="ORF">A1QC_13625</name>
</gene>
<dbReference type="Pfam" id="PF04397">
    <property type="entry name" value="LytTR"/>
    <property type="match status" value="1"/>
</dbReference>
<evidence type="ECO:0000313" key="10">
    <source>
        <dbReference type="Proteomes" id="UP000094070"/>
    </source>
</evidence>
<dbReference type="InterPro" id="IPR011006">
    <property type="entry name" value="CheY-like_superfamily"/>
</dbReference>
<dbReference type="FunFam" id="3.40.50.2300:FF:000051">
    <property type="entry name" value="Two-component response regulator yehT"/>
    <property type="match status" value="1"/>
</dbReference>
<dbReference type="NCBIfam" id="NF008677">
    <property type="entry name" value="PRK11697.1"/>
    <property type="match status" value="1"/>
</dbReference>
<dbReference type="GO" id="GO:0032993">
    <property type="term" value="C:protein-DNA complex"/>
    <property type="evidence" value="ECO:0007669"/>
    <property type="project" value="TreeGrafter"/>
</dbReference>
<evidence type="ECO:0000256" key="2">
    <source>
        <dbReference type="ARBA" id="ARBA00023012"/>
    </source>
</evidence>
<protein>
    <submittedName>
        <fullName evidence="9">Two-component system response regulator YehT</fullName>
    </submittedName>
</protein>
<evidence type="ECO:0000256" key="1">
    <source>
        <dbReference type="ARBA" id="ARBA00022553"/>
    </source>
</evidence>
<feature type="modified residue" description="4-aspartylphosphate" evidence="6">
    <location>
        <position position="54"/>
    </location>
</feature>
<feature type="domain" description="HTH LytTR-type" evidence="8">
    <location>
        <begin position="142"/>
        <end position="243"/>
    </location>
</feature>
<dbReference type="InterPro" id="IPR039420">
    <property type="entry name" value="WalR-like"/>
</dbReference>
<dbReference type="SMART" id="SM00448">
    <property type="entry name" value="REC"/>
    <property type="match status" value="1"/>
</dbReference>
<dbReference type="InterPro" id="IPR001789">
    <property type="entry name" value="Sig_transdc_resp-reg_receiver"/>
</dbReference>
<evidence type="ECO:0000259" key="7">
    <source>
        <dbReference type="PROSITE" id="PS50110"/>
    </source>
</evidence>
<dbReference type="RefSeq" id="WP_017023726.1">
    <property type="nucleotide sequence ID" value="NZ_AJYK02000115.1"/>
</dbReference>
<dbReference type="PROSITE" id="PS50930">
    <property type="entry name" value="HTH_LYTTR"/>
    <property type="match status" value="1"/>
</dbReference>
<dbReference type="SUPFAM" id="SSF52172">
    <property type="entry name" value="CheY-like"/>
    <property type="match status" value="1"/>
</dbReference>
<dbReference type="GO" id="GO:0000976">
    <property type="term" value="F:transcription cis-regulatory region binding"/>
    <property type="evidence" value="ECO:0007669"/>
    <property type="project" value="TreeGrafter"/>
</dbReference>
<dbReference type="SMART" id="SM00850">
    <property type="entry name" value="LytTR"/>
    <property type="match status" value="1"/>
</dbReference>
<feature type="domain" description="Response regulatory" evidence="7">
    <location>
        <begin position="3"/>
        <end position="116"/>
    </location>
</feature>
<evidence type="ECO:0000256" key="4">
    <source>
        <dbReference type="ARBA" id="ARBA00023125"/>
    </source>
</evidence>
<keyword evidence="10" id="KW-1185">Reference proteome</keyword>
<dbReference type="InterPro" id="IPR007492">
    <property type="entry name" value="LytTR_DNA-bd_dom"/>
</dbReference>
<organism evidence="9 10">
    <name type="scientific">Vibrio rumoiensis 1S-45</name>
    <dbReference type="NCBI Taxonomy" id="1188252"/>
    <lineage>
        <taxon>Bacteria</taxon>
        <taxon>Pseudomonadati</taxon>
        <taxon>Pseudomonadota</taxon>
        <taxon>Gammaproteobacteria</taxon>
        <taxon>Vibrionales</taxon>
        <taxon>Vibrionaceae</taxon>
        <taxon>Vibrio</taxon>
    </lineage>
</organism>
<dbReference type="Gene3D" id="3.40.50.2300">
    <property type="match status" value="1"/>
</dbReference>
<comment type="caution">
    <text evidence="9">The sequence shown here is derived from an EMBL/GenBank/DDBJ whole genome shotgun (WGS) entry which is preliminary data.</text>
</comment>
<dbReference type="AlphaFoldDB" id="A0A1E5DYD7"/>
<dbReference type="eggNOG" id="COG3279">
    <property type="taxonomic scope" value="Bacteria"/>
</dbReference>
<dbReference type="Proteomes" id="UP000094070">
    <property type="component" value="Unassembled WGS sequence"/>
</dbReference>
<keyword evidence="3" id="KW-0805">Transcription regulation</keyword>
<dbReference type="OrthoDB" id="236568at2"/>
<keyword evidence="1 6" id="KW-0597">Phosphoprotein</keyword>
<evidence type="ECO:0000256" key="5">
    <source>
        <dbReference type="ARBA" id="ARBA00023163"/>
    </source>
</evidence>